<sequence>MKQITLYVYQSIDGCQASSDKYFDTAVDASGCVLIDEETYLRIYMNHLGWPITAKETLVVTNNAINLTENERVQFITGDVVAELQRIKEDGDGTVVAYGEEIGTLLLDNGLADEITVTTVPILVGGDEKALKCGLSDGGTWIVRSNKMLVDGKIRTVYGKV</sequence>
<dbReference type="SUPFAM" id="SSF53597">
    <property type="entry name" value="Dihydrofolate reductase-like"/>
    <property type="match status" value="1"/>
</dbReference>
<dbReference type="GO" id="GO:0009231">
    <property type="term" value="P:riboflavin biosynthetic process"/>
    <property type="evidence" value="ECO:0007669"/>
    <property type="project" value="InterPro"/>
</dbReference>
<name>A0A174VHQ8_PHOVU</name>
<comment type="caution">
    <text evidence="1">The sequence shown here is derived from an EMBL/GenBank/DDBJ whole genome shotgun (WGS) entry which is preliminary data.</text>
</comment>
<dbReference type="Gene3D" id="3.40.430.10">
    <property type="entry name" value="Dihydrofolate Reductase, subunit A"/>
    <property type="match status" value="1"/>
</dbReference>
<dbReference type="Proteomes" id="UP000283429">
    <property type="component" value="Unassembled WGS sequence"/>
</dbReference>
<dbReference type="InterPro" id="IPR024072">
    <property type="entry name" value="DHFR-like_dom_sf"/>
</dbReference>
<accession>A0A174VHQ8</accession>
<protein>
    <submittedName>
        <fullName evidence="1">Deaminase</fullName>
    </submittedName>
</protein>
<evidence type="ECO:0000313" key="1">
    <source>
        <dbReference type="EMBL" id="RHD82805.1"/>
    </source>
</evidence>
<dbReference type="AlphaFoldDB" id="A0A174VHQ8"/>
<dbReference type="InterPro" id="IPR002734">
    <property type="entry name" value="RibDG_C"/>
</dbReference>
<dbReference type="EMBL" id="QSJM01000011">
    <property type="protein sequence ID" value="RHD82805.1"/>
    <property type="molecule type" value="Genomic_DNA"/>
</dbReference>
<proteinExistence type="predicted"/>
<dbReference type="Pfam" id="PF01872">
    <property type="entry name" value="RibD_C"/>
    <property type="match status" value="1"/>
</dbReference>
<evidence type="ECO:0000313" key="2">
    <source>
        <dbReference type="Proteomes" id="UP000283429"/>
    </source>
</evidence>
<dbReference type="RefSeq" id="WP_057279686.1">
    <property type="nucleotide sequence ID" value="NZ_CAXTQT010000017.1"/>
</dbReference>
<organism evidence="1 2">
    <name type="scientific">Phocaeicola vulgatus</name>
    <name type="common">Bacteroides vulgatus</name>
    <dbReference type="NCBI Taxonomy" id="821"/>
    <lineage>
        <taxon>Bacteria</taxon>
        <taxon>Pseudomonadati</taxon>
        <taxon>Bacteroidota</taxon>
        <taxon>Bacteroidia</taxon>
        <taxon>Bacteroidales</taxon>
        <taxon>Bacteroidaceae</taxon>
        <taxon>Phocaeicola</taxon>
    </lineage>
</organism>
<gene>
    <name evidence="1" type="ORF">DW783_05350</name>
</gene>
<dbReference type="GO" id="GO:0008703">
    <property type="term" value="F:5-amino-6-(5-phosphoribosylamino)uracil reductase activity"/>
    <property type="evidence" value="ECO:0007669"/>
    <property type="project" value="InterPro"/>
</dbReference>
<reference evidence="1 2" key="1">
    <citation type="submission" date="2018-08" db="EMBL/GenBank/DDBJ databases">
        <title>A genome reference for cultivated species of the human gut microbiota.</title>
        <authorList>
            <person name="Zou Y."/>
            <person name="Xue W."/>
            <person name="Luo G."/>
        </authorList>
    </citation>
    <scope>NUCLEOTIDE SEQUENCE [LARGE SCALE GENOMIC DNA]</scope>
    <source>
        <strain evidence="1 2">AM30-40</strain>
    </source>
</reference>